<reference evidence="1 2" key="1">
    <citation type="journal article" date="2018" name="Front. Plant Sci.">
        <title>Red Clover (Trifolium pratense) and Zigzag Clover (T. medium) - A Picture of Genomic Similarities and Differences.</title>
        <authorList>
            <person name="Dluhosova J."/>
            <person name="Istvanek J."/>
            <person name="Nedelnik J."/>
            <person name="Repkova J."/>
        </authorList>
    </citation>
    <scope>NUCLEOTIDE SEQUENCE [LARGE SCALE GENOMIC DNA]</scope>
    <source>
        <strain evidence="2">cv. 10/8</strain>
        <tissue evidence="1">Leaf</tissue>
    </source>
</reference>
<keyword evidence="2" id="KW-1185">Reference proteome</keyword>
<accession>A0A392QFE3</accession>
<protein>
    <submittedName>
        <fullName evidence="1">Uncharacterized protein</fullName>
    </submittedName>
</protein>
<proteinExistence type="predicted"/>
<evidence type="ECO:0000313" key="1">
    <source>
        <dbReference type="EMBL" id="MCI22629.1"/>
    </source>
</evidence>
<dbReference type="Proteomes" id="UP000265520">
    <property type="component" value="Unassembled WGS sequence"/>
</dbReference>
<name>A0A392QFE3_9FABA</name>
<feature type="non-terminal residue" evidence="1">
    <location>
        <position position="1"/>
    </location>
</feature>
<organism evidence="1 2">
    <name type="scientific">Trifolium medium</name>
    <dbReference type="NCBI Taxonomy" id="97028"/>
    <lineage>
        <taxon>Eukaryota</taxon>
        <taxon>Viridiplantae</taxon>
        <taxon>Streptophyta</taxon>
        <taxon>Embryophyta</taxon>
        <taxon>Tracheophyta</taxon>
        <taxon>Spermatophyta</taxon>
        <taxon>Magnoliopsida</taxon>
        <taxon>eudicotyledons</taxon>
        <taxon>Gunneridae</taxon>
        <taxon>Pentapetalae</taxon>
        <taxon>rosids</taxon>
        <taxon>fabids</taxon>
        <taxon>Fabales</taxon>
        <taxon>Fabaceae</taxon>
        <taxon>Papilionoideae</taxon>
        <taxon>50 kb inversion clade</taxon>
        <taxon>NPAAA clade</taxon>
        <taxon>Hologalegina</taxon>
        <taxon>IRL clade</taxon>
        <taxon>Trifolieae</taxon>
        <taxon>Trifolium</taxon>
    </lineage>
</organism>
<comment type="caution">
    <text evidence="1">The sequence shown here is derived from an EMBL/GenBank/DDBJ whole genome shotgun (WGS) entry which is preliminary data.</text>
</comment>
<evidence type="ECO:0000313" key="2">
    <source>
        <dbReference type="Proteomes" id="UP000265520"/>
    </source>
</evidence>
<sequence length="169" mass="18883">IYVQINDVRKEQGKAQEVVDLEGSTSKGNDQRIANMEGQVVHDTASEEKVVETQQNDIILPASNRVTASETRIMRIEYGQSTTSRVANDDPNLNDETLGQNNVDHNDQDDTSSLGSVFVDATQMNDEEAISTEENVQANEELIHDRVQKNMKFLQNSWANMTENAEVEA</sequence>
<dbReference type="AlphaFoldDB" id="A0A392QFE3"/>
<dbReference type="EMBL" id="LXQA010131524">
    <property type="protein sequence ID" value="MCI22629.1"/>
    <property type="molecule type" value="Genomic_DNA"/>
</dbReference>